<dbReference type="InterPro" id="IPR008979">
    <property type="entry name" value="Galactose-bd-like_sf"/>
</dbReference>
<dbReference type="InterPro" id="IPR004197">
    <property type="entry name" value="Cellulase_Ig-like"/>
</dbReference>
<dbReference type="InterPro" id="IPR001701">
    <property type="entry name" value="Glyco_hydro_9"/>
</dbReference>
<dbReference type="InterPro" id="IPR022409">
    <property type="entry name" value="PKD/Chitinase_dom"/>
</dbReference>
<dbReference type="InterPro" id="IPR026444">
    <property type="entry name" value="Secre_tail"/>
</dbReference>
<protein>
    <submittedName>
        <fullName evidence="5">T9SS type A sorting domain-containing protein</fullName>
    </submittedName>
</protein>
<dbReference type="SUPFAM" id="SSF81296">
    <property type="entry name" value="E set domains"/>
    <property type="match status" value="1"/>
</dbReference>
<keyword evidence="3" id="KW-0624">Polysaccharide degradation</keyword>
<gene>
    <name evidence="5" type="ORF">G8759_13580</name>
</gene>
<dbReference type="Pfam" id="PF00801">
    <property type="entry name" value="PKD"/>
    <property type="match status" value="1"/>
</dbReference>
<dbReference type="Pfam" id="PF02927">
    <property type="entry name" value="CelD_N"/>
    <property type="match status" value="1"/>
</dbReference>
<proteinExistence type="inferred from homology"/>
<keyword evidence="2" id="KW-0119">Carbohydrate metabolism</keyword>
<dbReference type="GO" id="GO:0008810">
    <property type="term" value="F:cellulase activity"/>
    <property type="evidence" value="ECO:0007669"/>
    <property type="project" value="InterPro"/>
</dbReference>
<organism evidence="5 6">
    <name type="scientific">Spirosoma aureum</name>
    <dbReference type="NCBI Taxonomy" id="2692134"/>
    <lineage>
        <taxon>Bacteria</taxon>
        <taxon>Pseudomonadati</taxon>
        <taxon>Bacteroidota</taxon>
        <taxon>Cytophagia</taxon>
        <taxon>Cytophagales</taxon>
        <taxon>Cytophagaceae</taxon>
        <taxon>Spirosoma</taxon>
    </lineage>
</organism>
<name>A0A6G9AM76_9BACT</name>
<dbReference type="Pfam" id="PF00759">
    <property type="entry name" value="Glyco_hydro_9"/>
    <property type="match status" value="1"/>
</dbReference>
<dbReference type="InterPro" id="IPR003599">
    <property type="entry name" value="Ig_sub"/>
</dbReference>
<dbReference type="InterPro" id="IPR035986">
    <property type="entry name" value="PKD_dom_sf"/>
</dbReference>
<evidence type="ECO:0000313" key="5">
    <source>
        <dbReference type="EMBL" id="QIP13581.1"/>
    </source>
</evidence>
<accession>A0A6G9AM76</accession>
<dbReference type="InterPro" id="IPR013783">
    <property type="entry name" value="Ig-like_fold"/>
</dbReference>
<dbReference type="InterPro" id="IPR012341">
    <property type="entry name" value="6hp_glycosidase-like_sf"/>
</dbReference>
<dbReference type="Gene3D" id="2.60.120.430">
    <property type="entry name" value="Galactose-binding lectin"/>
    <property type="match status" value="2"/>
</dbReference>
<evidence type="ECO:0000256" key="2">
    <source>
        <dbReference type="ARBA" id="ARBA00023277"/>
    </source>
</evidence>
<dbReference type="Pfam" id="PF18962">
    <property type="entry name" value="Por_Secre_tail"/>
    <property type="match status" value="1"/>
</dbReference>
<dbReference type="Proteomes" id="UP000501802">
    <property type="component" value="Chromosome"/>
</dbReference>
<comment type="similarity">
    <text evidence="1">Belongs to the glycosyl hydrolase 9 (cellulase E) family.</text>
</comment>
<dbReference type="KEGG" id="spib:G8759_13580"/>
<feature type="domain" description="PKD" evidence="4">
    <location>
        <begin position="1037"/>
        <end position="1115"/>
    </location>
</feature>
<dbReference type="InterPro" id="IPR000601">
    <property type="entry name" value="PKD_dom"/>
</dbReference>
<dbReference type="InterPro" id="IPR008928">
    <property type="entry name" value="6-hairpin_glycosidase_sf"/>
</dbReference>
<dbReference type="NCBIfam" id="TIGR04183">
    <property type="entry name" value="Por_Secre_tail"/>
    <property type="match status" value="1"/>
</dbReference>
<dbReference type="SMART" id="SM00089">
    <property type="entry name" value="PKD"/>
    <property type="match status" value="3"/>
</dbReference>
<keyword evidence="6" id="KW-1185">Reference proteome</keyword>
<dbReference type="Gene3D" id="2.60.40.10">
    <property type="entry name" value="Immunoglobulins"/>
    <property type="match status" value="5"/>
</dbReference>
<sequence>MKKAKRFFRLGVGFCLSWILAGWLSPPAVRAQSVSKQIIVDQFGWRLSAKKVVVFANPITGQNAGTPYIPGGQFQVRRSADHVAVFTGAVVQWNGGSTHEDSGDKAWHGDFSSLTTPGTYYVYDPTNNLRSYDFELRDDIYAAALKASTRTFYYQRSGTSIPAQYGGNWTHGPAHMQDANALLYTGSAQAGTQRNVTGGWYDAGDYNKYIPFLNHTLWNLMVGYELRPSAFADNTSIPESGNGVPDLLDELKWELDWMLRMQATNGGVHNRVTVTSYENGTDDPSTDTQPRYYTPITTWSTATFAAVMAHAARIYSGYAGQYPAYASTLRTAAENAWAYLEANATMQPASGKDGASTAAADAGSDLNDDKRRRIAAAAELFATTGTAKYKSFFEATYNDISGTSENGFHPFSAGHLDASLCWELNRAYYVYAKASGSTPAIVSAIKDKFKNTMDWPVEAYYTQKNDPYLGFMWTGHYSWGSNLQKALWAMLPILAVDLNVNPTKNALYKEIAEEYLHYFHGRNPLSWIYLSNMGSRGANAGGDNSVDEFYHSWFRDGSTRYDGAGSQFGPPPGYVVGGPNVYYGGTASPPKGQPAMKAYRNWNTSYPEPSWEITEPAIYNQAGYTFLVAYFTTPSDTPPPATLTISSNSPVCAGQTLNLVANGAPAGATFQWSGPNGFTSTVANPGIPNATTAASGTYSLTVTSSTEAPKTAGIVVTVNALPIASASSNSPVAAGQTLTLTAGNAGAGATYSWQGPNSYAGNGQTVSVANVTASASGTYTVTVGLNGCTSPATTVVSVTGTTPGPGAGSQIIYEDALQTGWADWSWSTTRNYNNTSPVYSQAKSLAVQHTAGWGALYLHSETPITLSTYPYLKFSVHGGTSGTQRMQVVINSSGSYEFSAKANQWTLITVPFSAFGNPATLRDIFIQDVTNQAQPAYYIDQLQLASGQGDNPPPSVIVSASSNSPICVAQPLNLSATVTNAQVGATYQWSGPNGFTSSAPSPTIPAATSLASGTYKLTVVSNAVSYTATTTVTVKPLPIAQASSNSPVVAGQTLNLTAANAGSGASYQWNGPNGFTSTNQNPAISSVTTAASGQYTLTVNLAGCASTATTSVTITGGTTDPDPVPTGYLIYDDALKAQWYDWSWSTTRNYANGTPVKVGSKSLSVQYTAGWGGLYLHPETAINLSAYTHLQFWVHGGNATGKRFDVMINDNYKTYTVQPTANTWTLVSIPLSTLNSPATLKDLYIQDTGGSISTPYYIDNLQLVKLSSARVIAEQTEEKATILISPNPVSGNQGVVRLSFSNFPVNETVTVQLVNEQGRAVHQQNHILAGREQSITLDKLRTGIYLLTVYGQTTQITQRLVVD</sequence>
<dbReference type="SUPFAM" id="SSF48208">
    <property type="entry name" value="Six-hairpin glycosidases"/>
    <property type="match status" value="1"/>
</dbReference>
<dbReference type="PROSITE" id="PS50093">
    <property type="entry name" value="PKD"/>
    <property type="match status" value="1"/>
</dbReference>
<evidence type="ECO:0000256" key="3">
    <source>
        <dbReference type="ARBA" id="ARBA00023326"/>
    </source>
</evidence>
<evidence type="ECO:0000313" key="6">
    <source>
        <dbReference type="Proteomes" id="UP000501802"/>
    </source>
</evidence>
<dbReference type="GO" id="GO:0000272">
    <property type="term" value="P:polysaccharide catabolic process"/>
    <property type="evidence" value="ECO:0007669"/>
    <property type="project" value="UniProtKB-KW"/>
</dbReference>
<evidence type="ECO:0000256" key="1">
    <source>
        <dbReference type="ARBA" id="ARBA00007072"/>
    </source>
</evidence>
<evidence type="ECO:0000259" key="4">
    <source>
        <dbReference type="PROSITE" id="PS50093"/>
    </source>
</evidence>
<dbReference type="RefSeq" id="WP_167208803.1">
    <property type="nucleotide sequence ID" value="NZ_CP050063.1"/>
</dbReference>
<dbReference type="SUPFAM" id="SSF49785">
    <property type="entry name" value="Galactose-binding domain-like"/>
    <property type="match status" value="2"/>
</dbReference>
<dbReference type="CDD" id="cd02850">
    <property type="entry name" value="E_set_Cellulase_N"/>
    <property type="match status" value="1"/>
</dbReference>
<dbReference type="EMBL" id="CP050063">
    <property type="protein sequence ID" value="QIP13581.1"/>
    <property type="molecule type" value="Genomic_DNA"/>
</dbReference>
<dbReference type="SUPFAM" id="SSF49299">
    <property type="entry name" value="PKD domain"/>
    <property type="match status" value="1"/>
</dbReference>
<dbReference type="InterPro" id="IPR014756">
    <property type="entry name" value="Ig_E-set"/>
</dbReference>
<dbReference type="SMART" id="SM00409">
    <property type="entry name" value="IG"/>
    <property type="match status" value="4"/>
</dbReference>
<dbReference type="Gene3D" id="1.50.10.10">
    <property type="match status" value="1"/>
</dbReference>
<reference evidence="5 6" key="1">
    <citation type="submission" date="2020-03" db="EMBL/GenBank/DDBJ databases">
        <authorList>
            <person name="Kim M.K."/>
        </authorList>
    </citation>
    <scope>NUCLEOTIDE SEQUENCE [LARGE SCALE GENOMIC DNA]</scope>
    <source>
        <strain evidence="5 6">BT328</strain>
    </source>
</reference>